<feature type="transmembrane region" description="Helical" evidence="6">
    <location>
        <begin position="191"/>
        <end position="216"/>
    </location>
</feature>
<proteinExistence type="predicted"/>
<accession>C2MDR1</accession>
<feature type="transmembrane region" description="Helical" evidence="6">
    <location>
        <begin position="161"/>
        <end position="179"/>
    </location>
</feature>
<keyword evidence="3 6" id="KW-0812">Transmembrane</keyword>
<feature type="transmembrane region" description="Helical" evidence="6">
    <location>
        <begin position="45"/>
        <end position="63"/>
    </location>
</feature>
<evidence type="ECO:0000256" key="2">
    <source>
        <dbReference type="ARBA" id="ARBA00022475"/>
    </source>
</evidence>
<feature type="domain" description="EamA" evidence="7">
    <location>
        <begin position="13"/>
        <end position="146"/>
    </location>
</feature>
<comment type="caution">
    <text evidence="8">The sequence shown here is derived from an EMBL/GenBank/DDBJ whole genome shotgun (WGS) entry which is preliminary data.</text>
</comment>
<dbReference type="Proteomes" id="UP000003303">
    <property type="component" value="Unassembled WGS sequence"/>
</dbReference>
<feature type="transmembrane region" description="Helical" evidence="6">
    <location>
        <begin position="130"/>
        <end position="149"/>
    </location>
</feature>
<sequence length="306" mass="33167">MTDKTSTSATDWLGYLMGLISSATFGLIPLLSIPVLSQGVSEGTVLMYRFLIAALIVGSIVVIRRESLRVSLRSFLILLALSVLYFFSSFLLIEGYQHMPSGVATVLHFSYPTFVVLLMFLVFRQRINVLQGLAVLLALSGVSLISGFFESDVTAISLRPLLTVLFSGFCYATYIVILRHARLEPMSSFKLTTYVMGLSTILFALFCKATGASLLLDNETQWIYTALLALIPTVCANITLVWAVQRIGSTPTAIMGALEPLTAVVVGAFALGEELSLGQGIGIGVVLMAVLLLVVSPLLMRRLKRA</sequence>
<dbReference type="InterPro" id="IPR037185">
    <property type="entry name" value="EmrE-like"/>
</dbReference>
<organism evidence="8 9">
    <name type="scientific">Porphyromonas uenonis 60-3</name>
    <dbReference type="NCBI Taxonomy" id="596327"/>
    <lineage>
        <taxon>Bacteria</taxon>
        <taxon>Pseudomonadati</taxon>
        <taxon>Bacteroidota</taxon>
        <taxon>Bacteroidia</taxon>
        <taxon>Bacteroidales</taxon>
        <taxon>Porphyromonadaceae</taxon>
        <taxon>Porphyromonas</taxon>
    </lineage>
</organism>
<protein>
    <submittedName>
        <fullName evidence="8">Putative membrane protein</fullName>
    </submittedName>
</protein>
<dbReference type="EMBL" id="ACLR01000214">
    <property type="protein sequence ID" value="EEK16095.1"/>
    <property type="molecule type" value="Genomic_DNA"/>
</dbReference>
<dbReference type="AlphaFoldDB" id="C2MDR1"/>
<dbReference type="InterPro" id="IPR000620">
    <property type="entry name" value="EamA_dom"/>
</dbReference>
<evidence type="ECO:0000256" key="1">
    <source>
        <dbReference type="ARBA" id="ARBA00004651"/>
    </source>
</evidence>
<evidence type="ECO:0000313" key="8">
    <source>
        <dbReference type="EMBL" id="EEK16095.1"/>
    </source>
</evidence>
<name>C2MDR1_9PORP</name>
<evidence type="ECO:0000259" key="7">
    <source>
        <dbReference type="Pfam" id="PF00892"/>
    </source>
</evidence>
<feature type="transmembrane region" description="Helical" evidence="6">
    <location>
        <begin position="222"/>
        <end position="244"/>
    </location>
</feature>
<keyword evidence="5 6" id="KW-0472">Membrane</keyword>
<dbReference type="GO" id="GO:0005886">
    <property type="term" value="C:plasma membrane"/>
    <property type="evidence" value="ECO:0007669"/>
    <property type="project" value="UniProtKB-SubCell"/>
</dbReference>
<evidence type="ECO:0000256" key="4">
    <source>
        <dbReference type="ARBA" id="ARBA00022989"/>
    </source>
</evidence>
<feature type="transmembrane region" description="Helical" evidence="6">
    <location>
        <begin position="105"/>
        <end position="123"/>
    </location>
</feature>
<dbReference type="InterPro" id="IPR050638">
    <property type="entry name" value="AA-Vitamin_Transporters"/>
</dbReference>
<keyword evidence="2" id="KW-1003">Cell membrane</keyword>
<dbReference type="OrthoDB" id="9806740at2"/>
<evidence type="ECO:0000256" key="6">
    <source>
        <dbReference type="SAM" id="Phobius"/>
    </source>
</evidence>
<gene>
    <name evidence="8" type="ORF">PORUE0001_1342</name>
</gene>
<dbReference type="STRING" id="596327.PORUE0001_1342"/>
<dbReference type="RefSeq" id="WP_007366013.1">
    <property type="nucleotide sequence ID" value="NZ_ACLR01000214.1"/>
</dbReference>
<feature type="domain" description="EamA" evidence="7">
    <location>
        <begin position="161"/>
        <end position="294"/>
    </location>
</feature>
<dbReference type="SUPFAM" id="SSF103481">
    <property type="entry name" value="Multidrug resistance efflux transporter EmrE"/>
    <property type="match status" value="2"/>
</dbReference>
<feature type="transmembrane region" description="Helical" evidence="6">
    <location>
        <begin position="12"/>
        <end position="33"/>
    </location>
</feature>
<dbReference type="Pfam" id="PF00892">
    <property type="entry name" value="EamA"/>
    <property type="match status" value="2"/>
</dbReference>
<reference evidence="8 9" key="1">
    <citation type="submission" date="2009-04" db="EMBL/GenBank/DDBJ databases">
        <authorList>
            <person name="Sebastian Y."/>
            <person name="Madupu R."/>
            <person name="Durkin A.S."/>
            <person name="Torralba M."/>
            <person name="Methe B."/>
            <person name="Sutton G.G."/>
            <person name="Strausberg R.L."/>
            <person name="Nelson K.E."/>
        </authorList>
    </citation>
    <scope>NUCLEOTIDE SEQUENCE [LARGE SCALE GENOMIC DNA]</scope>
    <source>
        <strain evidence="8 9">60-3</strain>
    </source>
</reference>
<keyword evidence="4 6" id="KW-1133">Transmembrane helix</keyword>
<dbReference type="PANTHER" id="PTHR32322:SF18">
    <property type="entry name" value="S-ADENOSYLMETHIONINE_S-ADENOSYLHOMOCYSTEINE TRANSPORTER"/>
    <property type="match status" value="1"/>
</dbReference>
<feature type="transmembrane region" description="Helical" evidence="6">
    <location>
        <begin position="75"/>
        <end position="93"/>
    </location>
</feature>
<dbReference type="eggNOG" id="COG0697">
    <property type="taxonomic scope" value="Bacteria"/>
</dbReference>
<dbReference type="PANTHER" id="PTHR32322">
    <property type="entry name" value="INNER MEMBRANE TRANSPORTER"/>
    <property type="match status" value="1"/>
</dbReference>
<comment type="subcellular location">
    <subcellularLocation>
        <location evidence="1">Cell membrane</location>
        <topology evidence="1">Multi-pass membrane protein</topology>
    </subcellularLocation>
</comment>
<feature type="transmembrane region" description="Helical" evidence="6">
    <location>
        <begin position="277"/>
        <end position="300"/>
    </location>
</feature>
<dbReference type="Gene3D" id="1.10.3730.20">
    <property type="match status" value="1"/>
</dbReference>
<evidence type="ECO:0000256" key="3">
    <source>
        <dbReference type="ARBA" id="ARBA00022692"/>
    </source>
</evidence>
<evidence type="ECO:0000313" key="9">
    <source>
        <dbReference type="Proteomes" id="UP000003303"/>
    </source>
</evidence>
<feature type="transmembrane region" description="Helical" evidence="6">
    <location>
        <begin position="251"/>
        <end position="271"/>
    </location>
</feature>
<evidence type="ECO:0000256" key="5">
    <source>
        <dbReference type="ARBA" id="ARBA00023136"/>
    </source>
</evidence>
<keyword evidence="9" id="KW-1185">Reference proteome</keyword>